<dbReference type="RefSeq" id="WP_119322121.1">
    <property type="nucleotide sequence ID" value="NZ_AP025739.1"/>
</dbReference>
<dbReference type="GO" id="GO:0004519">
    <property type="term" value="F:endonuclease activity"/>
    <property type="evidence" value="ECO:0007669"/>
    <property type="project" value="UniProtKB-KW"/>
</dbReference>
<gene>
    <name evidence="1" type="ORF">CCAX7_42380</name>
</gene>
<accession>A0A402CXU0</accession>
<dbReference type="KEGG" id="ccot:CCAX7_42380"/>
<dbReference type="Pfam" id="PF14279">
    <property type="entry name" value="HNH_5"/>
    <property type="match status" value="1"/>
</dbReference>
<dbReference type="Proteomes" id="UP000287394">
    <property type="component" value="Chromosome"/>
</dbReference>
<keyword evidence="1" id="KW-0255">Endonuclease</keyword>
<proteinExistence type="predicted"/>
<dbReference type="InterPro" id="IPR052892">
    <property type="entry name" value="NA-targeting_endonuclease"/>
</dbReference>
<organism evidence="1 2">
    <name type="scientific">Capsulimonas corticalis</name>
    <dbReference type="NCBI Taxonomy" id="2219043"/>
    <lineage>
        <taxon>Bacteria</taxon>
        <taxon>Bacillati</taxon>
        <taxon>Armatimonadota</taxon>
        <taxon>Armatimonadia</taxon>
        <taxon>Capsulimonadales</taxon>
        <taxon>Capsulimonadaceae</taxon>
        <taxon>Capsulimonas</taxon>
    </lineage>
</organism>
<keyword evidence="1" id="KW-0378">Hydrolase</keyword>
<dbReference type="SMART" id="SM00507">
    <property type="entry name" value="HNHc"/>
    <property type="match status" value="1"/>
</dbReference>
<dbReference type="CDD" id="cd00085">
    <property type="entry name" value="HNHc"/>
    <property type="match status" value="1"/>
</dbReference>
<dbReference type="Gene3D" id="1.10.30.50">
    <property type="match status" value="1"/>
</dbReference>
<dbReference type="PANTHER" id="PTHR33877:SF2">
    <property type="entry name" value="OS07G0170200 PROTEIN"/>
    <property type="match status" value="1"/>
</dbReference>
<keyword evidence="2" id="KW-1185">Reference proteome</keyword>
<sequence length="187" mass="21168">MSHEVLVLNSDYEPLNVCNIRRALLLLYLEKADVLHVHEGVDSPKLTTGHGVSLPAPSVVRLRYHVKRPLPELKLSRRSIFARDNYTCQYCGVQSRDLTIDHILPKRHGGGMQWENLVACCRRCNTRKADKLLQHSGMKLARAPKRPRYVPYISLTKYINGTKNDVWRDYLPIFGDVGGASAYAATA</sequence>
<dbReference type="InterPro" id="IPR029471">
    <property type="entry name" value="HNH_5"/>
</dbReference>
<dbReference type="OrthoDB" id="9802901at2"/>
<dbReference type="PANTHER" id="PTHR33877">
    <property type="entry name" value="SLL1193 PROTEIN"/>
    <property type="match status" value="1"/>
</dbReference>
<dbReference type="EMBL" id="AP025739">
    <property type="protein sequence ID" value="BDI32187.1"/>
    <property type="molecule type" value="Genomic_DNA"/>
</dbReference>
<dbReference type="InterPro" id="IPR003615">
    <property type="entry name" value="HNH_nuc"/>
</dbReference>
<evidence type="ECO:0000313" key="2">
    <source>
        <dbReference type="Proteomes" id="UP000287394"/>
    </source>
</evidence>
<keyword evidence="1" id="KW-0540">Nuclease</keyword>
<evidence type="ECO:0000313" key="1">
    <source>
        <dbReference type="EMBL" id="BDI32187.1"/>
    </source>
</evidence>
<dbReference type="AlphaFoldDB" id="A0A402CXU0"/>
<protein>
    <submittedName>
        <fullName evidence="1">HNH endonuclease</fullName>
    </submittedName>
</protein>
<reference evidence="1 2" key="1">
    <citation type="journal article" date="2019" name="Int. J. Syst. Evol. Microbiol.">
        <title>Capsulimonas corticalis gen. nov., sp. nov., an aerobic capsulated bacterium, of a novel bacterial order, Capsulimonadales ord. nov., of the class Armatimonadia of the phylum Armatimonadetes.</title>
        <authorList>
            <person name="Li J."/>
            <person name="Kudo C."/>
            <person name="Tonouchi A."/>
        </authorList>
    </citation>
    <scope>NUCLEOTIDE SEQUENCE [LARGE SCALE GENOMIC DNA]</scope>
    <source>
        <strain evidence="1 2">AX-7</strain>
    </source>
</reference>
<name>A0A402CXU0_9BACT</name>